<dbReference type="Pfam" id="PF00069">
    <property type="entry name" value="Pkinase"/>
    <property type="match status" value="1"/>
</dbReference>
<keyword evidence="3" id="KW-0418">Kinase</keyword>
<feature type="compositionally biased region" description="Polar residues" evidence="1">
    <location>
        <begin position="581"/>
        <end position="592"/>
    </location>
</feature>
<feature type="compositionally biased region" description="Polar residues" evidence="1">
    <location>
        <begin position="843"/>
        <end position="853"/>
    </location>
</feature>
<evidence type="ECO:0000259" key="2">
    <source>
        <dbReference type="PROSITE" id="PS50011"/>
    </source>
</evidence>
<dbReference type="PROSITE" id="PS50011">
    <property type="entry name" value="PROTEIN_KINASE_DOM"/>
    <property type="match status" value="1"/>
</dbReference>
<feature type="region of interest" description="Disordered" evidence="1">
    <location>
        <begin position="50"/>
        <end position="76"/>
    </location>
</feature>
<protein>
    <submittedName>
        <fullName evidence="3">Protein kinase domain containing protein</fullName>
    </submittedName>
</protein>
<feature type="region of interest" description="Disordered" evidence="1">
    <location>
        <begin position="570"/>
        <end position="592"/>
    </location>
</feature>
<evidence type="ECO:0000313" key="4">
    <source>
        <dbReference type="Proteomes" id="UP000039865"/>
    </source>
</evidence>
<dbReference type="InParanoid" id="A0A077ZPR9"/>
<dbReference type="OrthoDB" id="10264738at2759"/>
<keyword evidence="4" id="KW-1185">Reference proteome</keyword>
<feature type="compositionally biased region" description="Polar residues" evidence="1">
    <location>
        <begin position="640"/>
        <end position="658"/>
    </location>
</feature>
<feature type="compositionally biased region" description="Polar residues" evidence="1">
    <location>
        <begin position="50"/>
        <end position="60"/>
    </location>
</feature>
<feature type="compositionally biased region" description="Basic and acidic residues" evidence="1">
    <location>
        <begin position="254"/>
        <end position="267"/>
    </location>
</feature>
<feature type="region of interest" description="Disordered" evidence="1">
    <location>
        <begin position="225"/>
        <end position="272"/>
    </location>
</feature>
<feature type="compositionally biased region" description="Polar residues" evidence="1">
    <location>
        <begin position="236"/>
        <end position="253"/>
    </location>
</feature>
<name>A0A077ZPR9_STYLE</name>
<feature type="compositionally biased region" description="Polar residues" evidence="1">
    <location>
        <begin position="504"/>
        <end position="516"/>
    </location>
</feature>
<dbReference type="GO" id="GO:0004674">
    <property type="term" value="F:protein serine/threonine kinase activity"/>
    <property type="evidence" value="ECO:0007669"/>
    <property type="project" value="TreeGrafter"/>
</dbReference>
<feature type="compositionally biased region" description="Polar residues" evidence="1">
    <location>
        <begin position="446"/>
        <end position="458"/>
    </location>
</feature>
<accession>A0A077ZPR9</accession>
<feature type="compositionally biased region" description="Low complexity" evidence="1">
    <location>
        <begin position="225"/>
        <end position="235"/>
    </location>
</feature>
<feature type="region of interest" description="Disordered" evidence="1">
    <location>
        <begin position="162"/>
        <end position="185"/>
    </location>
</feature>
<keyword evidence="3" id="KW-0808">Transferase</keyword>
<dbReference type="GO" id="GO:0005524">
    <property type="term" value="F:ATP binding"/>
    <property type="evidence" value="ECO:0007669"/>
    <property type="project" value="InterPro"/>
</dbReference>
<dbReference type="SMART" id="SM00220">
    <property type="entry name" value="S_TKc"/>
    <property type="match status" value="1"/>
</dbReference>
<feature type="region of interest" description="Disordered" evidence="1">
    <location>
        <begin position="793"/>
        <end position="853"/>
    </location>
</feature>
<evidence type="ECO:0000256" key="1">
    <source>
        <dbReference type="SAM" id="MobiDB-lite"/>
    </source>
</evidence>
<evidence type="ECO:0000313" key="3">
    <source>
        <dbReference type="EMBL" id="CDW71893.1"/>
    </source>
</evidence>
<dbReference type="PANTHER" id="PTHR44167">
    <property type="entry name" value="OVARIAN-SPECIFIC SERINE/THREONINE-PROTEIN KINASE LOK-RELATED"/>
    <property type="match status" value="1"/>
</dbReference>
<feature type="region of interest" description="Disordered" evidence="1">
    <location>
        <begin position="437"/>
        <end position="458"/>
    </location>
</feature>
<feature type="compositionally biased region" description="Polar residues" evidence="1">
    <location>
        <begin position="380"/>
        <end position="396"/>
    </location>
</feature>
<dbReference type="GO" id="GO:0005634">
    <property type="term" value="C:nucleus"/>
    <property type="evidence" value="ECO:0007669"/>
    <property type="project" value="TreeGrafter"/>
</dbReference>
<dbReference type="Gene3D" id="3.30.200.20">
    <property type="entry name" value="Phosphorylase Kinase, domain 1"/>
    <property type="match status" value="1"/>
</dbReference>
<dbReference type="SUPFAM" id="SSF56112">
    <property type="entry name" value="Protein kinase-like (PK-like)"/>
    <property type="match status" value="1"/>
</dbReference>
<feature type="compositionally biased region" description="Polar residues" evidence="1">
    <location>
        <begin position="793"/>
        <end position="836"/>
    </location>
</feature>
<dbReference type="InterPro" id="IPR008271">
    <property type="entry name" value="Ser/Thr_kinase_AS"/>
</dbReference>
<feature type="domain" description="Protein kinase" evidence="2">
    <location>
        <begin position="930"/>
        <end position="1272"/>
    </location>
</feature>
<dbReference type="InterPro" id="IPR000719">
    <property type="entry name" value="Prot_kinase_dom"/>
</dbReference>
<gene>
    <name evidence="3" type="primary">Contig423.g471</name>
    <name evidence="3" type="ORF">STYLEM_843</name>
</gene>
<dbReference type="GO" id="GO:0044773">
    <property type="term" value="P:mitotic DNA damage checkpoint signaling"/>
    <property type="evidence" value="ECO:0007669"/>
    <property type="project" value="TreeGrafter"/>
</dbReference>
<proteinExistence type="predicted"/>
<dbReference type="EMBL" id="CCKQ01000796">
    <property type="protein sequence ID" value="CDW71893.1"/>
    <property type="molecule type" value="Genomic_DNA"/>
</dbReference>
<dbReference type="PANTHER" id="PTHR44167:SF24">
    <property type="entry name" value="SERINE_THREONINE-PROTEIN KINASE CHK2"/>
    <property type="match status" value="1"/>
</dbReference>
<dbReference type="AlphaFoldDB" id="A0A077ZPR9"/>
<dbReference type="Proteomes" id="UP000039865">
    <property type="component" value="Unassembled WGS sequence"/>
</dbReference>
<sequence>MNIKTASLTNNGIQTNHYSAKFTNSTINHFTEDLNSSPVATVSAAHHQLMQNSGQKSNQKSYEKGRSSLTGSGSAYYGNNNSSAKKANQSMMHTATGMGMGIGNAAGNKQMSCIPSMQYYDLSTMSPSKNTKPIGNQSNLSSNSTATINNFAQGLTSSRLNSQSNLGLLPSNKYEPPMNRSPLQTNNNATQQIQQSNLNRITELEALRSQLLSSPKKHHTPVLQQYNQDGYRQQQTPTSSNIRLRNSMSGQKPSTEKAQAKNTKPQDEPTEIDEDCNVQGEEFGCLKEEDDEDDNGDFTLMTREHSNTQTAMQRQSECLQVKSYSQLFSKQNDEQKKYGSVSSQQQSIIKKAIATSNNNQPIHNERNILQKILPSRSHAESFNSKSSQMPIQNSGAGTNTGNGVGVRKNSNTLALSNAAINSNLSAGVNSNVNSNVHSGSGYPIDKSNNVSQRQTPSAQIGIRANLKSAQGFMSGIEALSHVNPNITKPVLSKQHRNSGKEESNPQSVTTSDSSSKTEIKSNPAFQDNKPSVSCNLNNITILSSSGAVQKNSGNGSNIHASNALTMIQQQNQRGKGDQRNANRNSGLTDQTLQSSYDVNDTIEDNTAKYIGKDVFSNMNTFSNYQACKLQSTTLINPISCESSSDVNTSQITTSQKYTQGPRKSPMNIQNSLKKKKRKKSQNGGNINNFLQGISQAVLQQKKPAGVQIPTIQNTNLPPYSVSSSSKFTTPKENNLNILAGVSQGNTHSNILAAFSNQNLENKVSNQTTKEHENINNNLNQTATLKEQILNEQLRQSQNASVHQRNGSNNSRMTEKSSNNTGNGCSSAGGNQNNSSMMKKRMQPNKTTSFAQPSQTNTIGSILTQNSMNHIVPLALTRSNTTQPTGQPNNHAIPQTFSQFSNSKFRSKKKPTWSLLDSEKQTYGDRCPRGYDKVDLLGKGGCALVWLGKNQKTGELAALKQFPKSKSQIDQTARVEVVFGRSLFPKSQNGQTTYGLDPNAFPGMKSIAKLIDDIDDGKDYWLVYEVGSHSLSKHLFDVKGEFYKGERIYLVQHQSFFQALKQNNNLLRQLIKKIAETFAVLSEYKIVHADIKPDNILVNFDGREIKDLKLIDFGSAFSFENPSNIQASTPEYLAPEVLEYLENRAQNTQANGTNSGNLCKRLQPWSYDIWSLGAILLEILTGFPLWLSLKSRIATQSGKNIIGMGIFGVQGREGKKILVKQQAMLKNIPSLLKKYECYGLDKDQNFMDLLLRMLDFNALRRISPEEIIEHPFIRGAQ</sequence>
<dbReference type="Gene3D" id="1.10.510.10">
    <property type="entry name" value="Transferase(Phosphotransferase) domain 1"/>
    <property type="match status" value="1"/>
</dbReference>
<dbReference type="InterPro" id="IPR011009">
    <property type="entry name" value="Kinase-like_dom_sf"/>
</dbReference>
<feature type="region of interest" description="Disordered" evidence="1">
    <location>
        <begin position="490"/>
        <end position="530"/>
    </location>
</feature>
<feature type="region of interest" description="Disordered" evidence="1">
    <location>
        <begin position="640"/>
        <end position="686"/>
    </location>
</feature>
<dbReference type="GO" id="GO:0005737">
    <property type="term" value="C:cytoplasm"/>
    <property type="evidence" value="ECO:0007669"/>
    <property type="project" value="TreeGrafter"/>
</dbReference>
<dbReference type="PROSITE" id="PS00108">
    <property type="entry name" value="PROTEIN_KINASE_ST"/>
    <property type="match status" value="1"/>
</dbReference>
<feature type="region of interest" description="Disordered" evidence="1">
    <location>
        <begin position="379"/>
        <end position="405"/>
    </location>
</feature>
<organism evidence="3 4">
    <name type="scientific">Stylonychia lemnae</name>
    <name type="common">Ciliate</name>
    <dbReference type="NCBI Taxonomy" id="5949"/>
    <lineage>
        <taxon>Eukaryota</taxon>
        <taxon>Sar</taxon>
        <taxon>Alveolata</taxon>
        <taxon>Ciliophora</taxon>
        <taxon>Intramacronucleata</taxon>
        <taxon>Spirotrichea</taxon>
        <taxon>Stichotrichia</taxon>
        <taxon>Sporadotrichida</taxon>
        <taxon>Oxytrichidae</taxon>
        <taxon>Stylonychinae</taxon>
        <taxon>Stylonychia</taxon>
    </lineage>
</organism>
<reference evidence="3 4" key="1">
    <citation type="submission" date="2014-06" db="EMBL/GenBank/DDBJ databases">
        <authorList>
            <person name="Swart Estienne"/>
        </authorList>
    </citation>
    <scope>NUCLEOTIDE SEQUENCE [LARGE SCALE GENOMIC DNA]</scope>
    <source>
        <strain evidence="3 4">130c</strain>
    </source>
</reference>